<keyword evidence="2 4" id="KW-0808">Transferase</keyword>
<dbReference type="PANTHER" id="PTHR12400:SF103">
    <property type="entry name" value="INOSITOL POLYPHOSPHATE MULTIKINASE"/>
    <property type="match status" value="1"/>
</dbReference>
<comment type="caution">
    <text evidence="6">The sequence shown here is derived from an EMBL/GenBank/DDBJ whole genome shotgun (WGS) entry which is preliminary data.</text>
</comment>
<dbReference type="Pfam" id="PF03770">
    <property type="entry name" value="IPK"/>
    <property type="match status" value="1"/>
</dbReference>
<dbReference type="PANTHER" id="PTHR12400">
    <property type="entry name" value="INOSITOL POLYPHOSPHATE KINASE"/>
    <property type="match status" value="1"/>
</dbReference>
<dbReference type="GO" id="GO:0000824">
    <property type="term" value="F:inositol-1,4,5,6-tetrakisphosphate 3-kinase activity"/>
    <property type="evidence" value="ECO:0007669"/>
    <property type="project" value="TreeGrafter"/>
</dbReference>
<dbReference type="KEGG" id="clus:A9F13_04g03487"/>
<comment type="similarity">
    <text evidence="1 4">Belongs to the inositol phosphokinase (IPK) family.</text>
</comment>
<sequence length="327" mass="36300">MSAPQADLSADLPPAAHQAAGHDGCLSSGPIFAKPSTSQEIDFYTQLAPHAFDHEPGSHLAHWMPTYMGLLASKDSPEPPFIVLQNLYHGMAKPCILDIKLGAVLVDDTVTEEKRRRLAQVSAETTSGSLHFRVCGMKVYCPDSAASPRDVLPSLADSITEEKHSDGAYLSFDKTFGRRLTPESVVSGIGAFFAPFPHRKRLYTRFHQRLQLLYNCLLDTEVRIKSGSLLFLYDADESRWAGLDDDSYLDADPLLAEDEEDEDEEDEEEDDEEDDDKEKQSKYKGPLSRLKLIDFAHAKLVPGEGPDENVIVGIENLLNVFAQLINH</sequence>
<dbReference type="GO" id="GO:0005634">
    <property type="term" value="C:nucleus"/>
    <property type="evidence" value="ECO:0007669"/>
    <property type="project" value="TreeGrafter"/>
</dbReference>
<evidence type="ECO:0000313" key="6">
    <source>
        <dbReference type="EMBL" id="OVF09835.1"/>
    </source>
</evidence>
<organism evidence="6 7">
    <name type="scientific">Clavispora lusitaniae</name>
    <name type="common">Candida lusitaniae</name>
    <dbReference type="NCBI Taxonomy" id="36911"/>
    <lineage>
        <taxon>Eukaryota</taxon>
        <taxon>Fungi</taxon>
        <taxon>Dikarya</taxon>
        <taxon>Ascomycota</taxon>
        <taxon>Saccharomycotina</taxon>
        <taxon>Pichiomycetes</taxon>
        <taxon>Metschnikowiaceae</taxon>
        <taxon>Clavispora</taxon>
    </lineage>
</organism>
<evidence type="ECO:0000256" key="1">
    <source>
        <dbReference type="ARBA" id="ARBA00007374"/>
    </source>
</evidence>
<proteinExistence type="inferred from homology"/>
<dbReference type="SUPFAM" id="SSF56104">
    <property type="entry name" value="SAICAR synthase-like"/>
    <property type="match status" value="1"/>
</dbReference>
<accession>A0AA91Q219</accession>
<dbReference type="InterPro" id="IPR005522">
    <property type="entry name" value="IPK"/>
</dbReference>
<dbReference type="Proteomes" id="UP000195602">
    <property type="component" value="Unassembled WGS sequence"/>
</dbReference>
<keyword evidence="3 4" id="KW-0418">Kinase</keyword>
<dbReference type="EMBL" id="LYUB02000004">
    <property type="protein sequence ID" value="OVF09835.1"/>
    <property type="molecule type" value="Genomic_DNA"/>
</dbReference>
<name>A0AA91Q219_CLALS</name>
<feature type="region of interest" description="Disordered" evidence="5">
    <location>
        <begin position="1"/>
        <end position="22"/>
    </location>
</feature>
<dbReference type="AlphaFoldDB" id="A0AA91Q219"/>
<dbReference type="GO" id="GO:0008440">
    <property type="term" value="F:inositol-1,4,5-trisphosphate 3-kinase activity"/>
    <property type="evidence" value="ECO:0007669"/>
    <property type="project" value="TreeGrafter"/>
</dbReference>
<evidence type="ECO:0000313" key="7">
    <source>
        <dbReference type="Proteomes" id="UP000195602"/>
    </source>
</evidence>
<dbReference type="EC" id="2.7.-.-" evidence="4"/>
<dbReference type="GO" id="GO:0032958">
    <property type="term" value="P:inositol phosphate biosynthetic process"/>
    <property type="evidence" value="ECO:0007669"/>
    <property type="project" value="InterPro"/>
</dbReference>
<dbReference type="Gene3D" id="3.30.470.160">
    <property type="entry name" value="Inositol polyphosphate kinase"/>
    <property type="match status" value="1"/>
</dbReference>
<dbReference type="GO" id="GO:0005737">
    <property type="term" value="C:cytoplasm"/>
    <property type="evidence" value="ECO:0007669"/>
    <property type="project" value="TreeGrafter"/>
</dbReference>
<protein>
    <recommendedName>
        <fullName evidence="4">Kinase</fullName>
        <ecNumber evidence="4">2.7.-.-</ecNumber>
    </recommendedName>
</protein>
<evidence type="ECO:0000256" key="2">
    <source>
        <dbReference type="ARBA" id="ARBA00022679"/>
    </source>
</evidence>
<dbReference type="GO" id="GO:0046854">
    <property type="term" value="P:phosphatidylinositol phosphate biosynthetic process"/>
    <property type="evidence" value="ECO:0007669"/>
    <property type="project" value="TreeGrafter"/>
</dbReference>
<feature type="region of interest" description="Disordered" evidence="5">
    <location>
        <begin position="256"/>
        <end position="283"/>
    </location>
</feature>
<reference evidence="6 7" key="1">
    <citation type="submission" date="2017-04" db="EMBL/GenBank/DDBJ databases">
        <title>Draft genome of the yeast Clavispora lusitaniae type strain CBS 6936.</title>
        <authorList>
            <person name="Durrens P."/>
            <person name="Klopp C."/>
            <person name="Biteau N."/>
            <person name="Fitton-Ouhabi V."/>
            <person name="Dementhon K."/>
            <person name="Accoceberry I."/>
            <person name="Sherman D.J."/>
            <person name="Noel T."/>
        </authorList>
    </citation>
    <scope>NUCLEOTIDE SEQUENCE [LARGE SCALE GENOMIC DNA]</scope>
    <source>
        <strain evidence="6 7">CBS 6936</strain>
    </source>
</reference>
<gene>
    <name evidence="6" type="ORF">A9F13_04g03487</name>
</gene>
<feature type="compositionally biased region" description="Acidic residues" evidence="5">
    <location>
        <begin position="256"/>
        <end position="276"/>
    </location>
</feature>
<evidence type="ECO:0000256" key="4">
    <source>
        <dbReference type="RuleBase" id="RU363090"/>
    </source>
</evidence>
<evidence type="ECO:0000256" key="3">
    <source>
        <dbReference type="ARBA" id="ARBA00022777"/>
    </source>
</evidence>
<evidence type="ECO:0000256" key="5">
    <source>
        <dbReference type="SAM" id="MobiDB-lite"/>
    </source>
</evidence>
<dbReference type="InterPro" id="IPR038286">
    <property type="entry name" value="IPK_sf"/>
</dbReference>